<dbReference type="STRING" id="234267.Acid_2490"/>
<dbReference type="Gene3D" id="3.40.710.10">
    <property type="entry name" value="DD-peptidase/beta-lactamase superfamily"/>
    <property type="match status" value="1"/>
</dbReference>
<dbReference type="InParanoid" id="Q024U7"/>
<keyword evidence="1" id="KW-0732">Signal</keyword>
<dbReference type="KEGG" id="sus:Acid_2490"/>
<evidence type="ECO:0000259" key="3">
    <source>
        <dbReference type="Pfam" id="PF11954"/>
    </source>
</evidence>
<dbReference type="InterPro" id="IPR001466">
    <property type="entry name" value="Beta-lactam-related"/>
</dbReference>
<gene>
    <name evidence="4" type="ordered locus">Acid_2490</name>
</gene>
<evidence type="ECO:0000313" key="4">
    <source>
        <dbReference type="EMBL" id="ABJ83479.1"/>
    </source>
</evidence>
<dbReference type="FunCoup" id="Q024U7">
    <property type="interactions" value="124"/>
</dbReference>
<dbReference type="Pfam" id="PF00144">
    <property type="entry name" value="Beta-lactamase"/>
    <property type="match status" value="1"/>
</dbReference>
<sequence length="562" mass="60843" precursor="true">MHYRFPLLALLAGSCFAQDAARMNEIVQSYVANHQFMGTALVARGGQILFSKGYGSANLEWDVPNSPATKFRLGSVTKQFTAASILLLEERGKIKTGDPVKTYLPDAPAAWDKITIFNLLTHTSGIPNFTGFPEYGKLEPFAATPAELVARFRDKPLDFQPGEKWNYSNSGYVLLGYLIEKITGGTYEKFVRENIFTPLGMMDSGYDSNSAIIPRRASGYVNGRNGMENAGFINMTIPHGAGALYSTTEDLLKWQQGLFGGKVLQPASLEKMTTPFKNNYACGVGVDTVAGRKVISHGGGIEGFNTQLEYYPDDKLTVVVLGNLNGPAPGEIAKKLAAQAHGEAVKLTTERKEITLDPKQLARYVGAYQMTGGPAMLVTLEGNQLLSKLGNQNPVSIFPESPTLFFLKVVDAQLEFAMPDPQSPPSKVTLHQNGREIVGKRLDEAASKRLADAAAATAKRIKDQTAAPGSEAALRKMIQDVRLGKPDYAGMSSGLADATRQQLPQLQSDIARLGALQSLTFKSVGPAGPDIYQAKFENGSLEYRIWLGPDGKIDAANARPIQ</sequence>
<dbReference type="OrthoDB" id="9797709at2"/>
<protein>
    <submittedName>
        <fullName evidence="4">Beta-lactamase</fullName>
    </submittedName>
</protein>
<name>Q024U7_SOLUE</name>
<dbReference type="AlphaFoldDB" id="Q024U7"/>
<dbReference type="PANTHER" id="PTHR46825">
    <property type="entry name" value="D-ALANYL-D-ALANINE-CARBOXYPEPTIDASE/ENDOPEPTIDASE AMPH"/>
    <property type="match status" value="1"/>
</dbReference>
<reference evidence="4" key="1">
    <citation type="submission" date="2006-10" db="EMBL/GenBank/DDBJ databases">
        <title>Complete sequence of Solibacter usitatus Ellin6076.</title>
        <authorList>
            <consortium name="US DOE Joint Genome Institute"/>
            <person name="Copeland A."/>
            <person name="Lucas S."/>
            <person name="Lapidus A."/>
            <person name="Barry K."/>
            <person name="Detter J.C."/>
            <person name="Glavina del Rio T."/>
            <person name="Hammon N."/>
            <person name="Israni S."/>
            <person name="Dalin E."/>
            <person name="Tice H."/>
            <person name="Pitluck S."/>
            <person name="Thompson L.S."/>
            <person name="Brettin T."/>
            <person name="Bruce D."/>
            <person name="Han C."/>
            <person name="Tapia R."/>
            <person name="Gilna P."/>
            <person name="Schmutz J."/>
            <person name="Larimer F."/>
            <person name="Land M."/>
            <person name="Hauser L."/>
            <person name="Kyrpides N."/>
            <person name="Mikhailova N."/>
            <person name="Janssen P.H."/>
            <person name="Kuske C.R."/>
            <person name="Richardson P."/>
        </authorList>
    </citation>
    <scope>NUCLEOTIDE SEQUENCE</scope>
    <source>
        <strain evidence="4">Ellin6076</strain>
    </source>
</reference>
<dbReference type="InterPro" id="IPR021860">
    <property type="entry name" value="Peptidase_S12_Pab87-rel_C"/>
</dbReference>
<dbReference type="PROSITE" id="PS51257">
    <property type="entry name" value="PROKAR_LIPOPROTEIN"/>
    <property type="match status" value="1"/>
</dbReference>
<dbReference type="InterPro" id="IPR012338">
    <property type="entry name" value="Beta-lactam/transpept-like"/>
</dbReference>
<feature type="domain" description="Peptidase S12 Pab87-related C-terminal" evidence="3">
    <location>
        <begin position="351"/>
        <end position="436"/>
    </location>
</feature>
<dbReference type="eggNOG" id="COG1680">
    <property type="taxonomic scope" value="Bacteria"/>
</dbReference>
<dbReference type="EMBL" id="CP000473">
    <property type="protein sequence ID" value="ABJ83479.1"/>
    <property type="molecule type" value="Genomic_DNA"/>
</dbReference>
<organism evidence="4">
    <name type="scientific">Solibacter usitatus (strain Ellin6076)</name>
    <dbReference type="NCBI Taxonomy" id="234267"/>
    <lineage>
        <taxon>Bacteria</taxon>
        <taxon>Pseudomonadati</taxon>
        <taxon>Acidobacteriota</taxon>
        <taxon>Terriglobia</taxon>
        <taxon>Bryobacterales</taxon>
        <taxon>Solibacteraceae</taxon>
        <taxon>Candidatus Solibacter</taxon>
    </lineage>
</organism>
<dbReference type="PANTHER" id="PTHR46825:SF9">
    <property type="entry name" value="BETA-LACTAMASE-RELATED DOMAIN-CONTAINING PROTEIN"/>
    <property type="match status" value="1"/>
</dbReference>
<proteinExistence type="predicted"/>
<dbReference type="Pfam" id="PF11954">
    <property type="entry name" value="DUF3471"/>
    <property type="match status" value="1"/>
</dbReference>
<evidence type="ECO:0000259" key="2">
    <source>
        <dbReference type="Pfam" id="PF00144"/>
    </source>
</evidence>
<feature type="chain" id="PRO_5004163836" evidence="1">
    <location>
        <begin position="18"/>
        <end position="562"/>
    </location>
</feature>
<evidence type="ECO:0000256" key="1">
    <source>
        <dbReference type="SAM" id="SignalP"/>
    </source>
</evidence>
<feature type="signal peptide" evidence="1">
    <location>
        <begin position="1"/>
        <end position="17"/>
    </location>
</feature>
<dbReference type="InterPro" id="IPR050491">
    <property type="entry name" value="AmpC-like"/>
</dbReference>
<feature type="domain" description="Beta-lactamase-related" evidence="2">
    <location>
        <begin position="24"/>
        <end position="339"/>
    </location>
</feature>
<accession>Q024U7</accession>
<dbReference type="HOGENOM" id="CLU_020027_7_2_0"/>
<dbReference type="SUPFAM" id="SSF56601">
    <property type="entry name" value="beta-lactamase/transpeptidase-like"/>
    <property type="match status" value="1"/>
</dbReference>